<evidence type="ECO:0000256" key="3">
    <source>
        <dbReference type="ARBA" id="ARBA00022989"/>
    </source>
</evidence>
<feature type="compositionally biased region" description="Low complexity" evidence="5">
    <location>
        <begin position="415"/>
        <end position="425"/>
    </location>
</feature>
<dbReference type="GeneID" id="54289195"/>
<evidence type="ECO:0000256" key="5">
    <source>
        <dbReference type="SAM" id="MobiDB-lite"/>
    </source>
</evidence>
<protein>
    <recommendedName>
        <fullName evidence="9">Extracellular membrane protein CFEM domain-containing protein</fullName>
    </recommendedName>
</protein>
<accession>A0A6A5XVV7</accession>
<dbReference type="GO" id="GO:0016020">
    <property type="term" value="C:membrane"/>
    <property type="evidence" value="ECO:0007669"/>
    <property type="project" value="UniProtKB-SubCell"/>
</dbReference>
<feature type="compositionally biased region" description="Low complexity" evidence="5">
    <location>
        <begin position="376"/>
        <end position="398"/>
    </location>
</feature>
<name>A0A6A5XVV7_9PLEO</name>
<dbReference type="OrthoDB" id="3798478at2759"/>
<dbReference type="RefSeq" id="XP_033385438.1">
    <property type="nucleotide sequence ID" value="XM_033531798.1"/>
</dbReference>
<feature type="region of interest" description="Disordered" evidence="5">
    <location>
        <begin position="188"/>
        <end position="447"/>
    </location>
</feature>
<sequence length="447" mass="47735">MSSIDGTYSPFKSYPGFSSMAPCMRACDENQGFNGCDQARCWCTKPNLDLYMTGMARCASSRCTFQNMNTQTDLDLASGVHVEYCADRGFSPAGMTLPSTAEANPTASSDPFTTNGPLTTGSETRSRPTSGPTSTSTNPPNTNTSTNTSSGGMTVATKAGIAIGAAFCVLLLIVIVLLLRRRRHKTQFYPQPPPPQNQNPSMLNNFPNGGAPMAPTPYSNHGPFNPPPLQQPSPLHIPQQHQQQQIYPSYTKGDVSPIEEKAPPFPATTSASAIPRKEISTTSVSKEITSNTTPSSVSPTLAAANVAATGPTEIQGDDPPPRHEIPTDGEITNTVTTRGMELDASQRPSGYQYSTPPPGAGAELPANPQHQGGAGYQQSGQGQWGHYQQQQQYPSGAHEVPGGQNQWPRQEMDAGGQQQQQGWGQRYEVDGGQNQWGSGQRRHELGG</sequence>
<comment type="subcellular location">
    <subcellularLocation>
        <location evidence="1">Membrane</location>
        <topology evidence="1">Single-pass membrane protein</topology>
    </subcellularLocation>
</comment>
<keyword evidence="4 6" id="KW-0472">Membrane</keyword>
<feature type="region of interest" description="Disordered" evidence="5">
    <location>
        <begin position="96"/>
        <end position="151"/>
    </location>
</feature>
<dbReference type="EMBL" id="ML978068">
    <property type="protein sequence ID" value="KAF2017099.1"/>
    <property type="molecule type" value="Genomic_DNA"/>
</dbReference>
<dbReference type="GO" id="GO:0071944">
    <property type="term" value="C:cell periphery"/>
    <property type="evidence" value="ECO:0007669"/>
    <property type="project" value="UniProtKB-ARBA"/>
</dbReference>
<feature type="compositionally biased region" description="Polar residues" evidence="5">
    <location>
        <begin position="97"/>
        <end position="123"/>
    </location>
</feature>
<proteinExistence type="predicted"/>
<dbReference type="AlphaFoldDB" id="A0A6A5XVV7"/>
<evidence type="ECO:0000256" key="4">
    <source>
        <dbReference type="ARBA" id="ARBA00023136"/>
    </source>
</evidence>
<dbReference type="InterPro" id="IPR051694">
    <property type="entry name" value="Immunoregulatory_rcpt-like"/>
</dbReference>
<evidence type="ECO:0000256" key="1">
    <source>
        <dbReference type="ARBA" id="ARBA00004167"/>
    </source>
</evidence>
<gene>
    <name evidence="7" type="ORF">BU24DRAFT_460188</name>
</gene>
<evidence type="ECO:0000256" key="6">
    <source>
        <dbReference type="SAM" id="Phobius"/>
    </source>
</evidence>
<evidence type="ECO:0008006" key="9">
    <source>
        <dbReference type="Google" id="ProtNLM"/>
    </source>
</evidence>
<feature type="transmembrane region" description="Helical" evidence="6">
    <location>
        <begin position="159"/>
        <end position="179"/>
    </location>
</feature>
<keyword evidence="3 6" id="KW-1133">Transmembrane helix</keyword>
<keyword evidence="8" id="KW-1185">Reference proteome</keyword>
<keyword evidence="2 6" id="KW-0812">Transmembrane</keyword>
<evidence type="ECO:0000313" key="8">
    <source>
        <dbReference type="Proteomes" id="UP000799778"/>
    </source>
</evidence>
<dbReference type="PANTHER" id="PTHR15549">
    <property type="entry name" value="PAIRED IMMUNOGLOBULIN-LIKE TYPE 2 RECEPTOR"/>
    <property type="match status" value="1"/>
</dbReference>
<feature type="compositionally biased region" description="Low complexity" evidence="5">
    <location>
        <begin position="232"/>
        <end position="250"/>
    </location>
</feature>
<feature type="compositionally biased region" description="Low complexity" evidence="5">
    <location>
        <begin position="289"/>
        <end position="300"/>
    </location>
</feature>
<dbReference type="Proteomes" id="UP000799778">
    <property type="component" value="Unassembled WGS sequence"/>
</dbReference>
<organism evidence="7 8">
    <name type="scientific">Aaosphaeria arxii CBS 175.79</name>
    <dbReference type="NCBI Taxonomy" id="1450172"/>
    <lineage>
        <taxon>Eukaryota</taxon>
        <taxon>Fungi</taxon>
        <taxon>Dikarya</taxon>
        <taxon>Ascomycota</taxon>
        <taxon>Pezizomycotina</taxon>
        <taxon>Dothideomycetes</taxon>
        <taxon>Pleosporomycetidae</taxon>
        <taxon>Pleosporales</taxon>
        <taxon>Pleosporales incertae sedis</taxon>
        <taxon>Aaosphaeria</taxon>
    </lineage>
</organism>
<evidence type="ECO:0000313" key="7">
    <source>
        <dbReference type="EMBL" id="KAF2017099.1"/>
    </source>
</evidence>
<evidence type="ECO:0000256" key="2">
    <source>
        <dbReference type="ARBA" id="ARBA00022692"/>
    </source>
</evidence>
<reference evidence="7" key="1">
    <citation type="journal article" date="2020" name="Stud. Mycol.">
        <title>101 Dothideomycetes genomes: a test case for predicting lifestyles and emergence of pathogens.</title>
        <authorList>
            <person name="Haridas S."/>
            <person name="Albert R."/>
            <person name="Binder M."/>
            <person name="Bloem J."/>
            <person name="Labutti K."/>
            <person name="Salamov A."/>
            <person name="Andreopoulos B."/>
            <person name="Baker S."/>
            <person name="Barry K."/>
            <person name="Bills G."/>
            <person name="Bluhm B."/>
            <person name="Cannon C."/>
            <person name="Castanera R."/>
            <person name="Culley D."/>
            <person name="Daum C."/>
            <person name="Ezra D."/>
            <person name="Gonzalez J."/>
            <person name="Henrissat B."/>
            <person name="Kuo A."/>
            <person name="Liang C."/>
            <person name="Lipzen A."/>
            <person name="Lutzoni F."/>
            <person name="Magnuson J."/>
            <person name="Mondo S."/>
            <person name="Nolan M."/>
            <person name="Ohm R."/>
            <person name="Pangilinan J."/>
            <person name="Park H.-J."/>
            <person name="Ramirez L."/>
            <person name="Alfaro M."/>
            <person name="Sun H."/>
            <person name="Tritt A."/>
            <person name="Yoshinaga Y."/>
            <person name="Zwiers L.-H."/>
            <person name="Turgeon B."/>
            <person name="Goodwin S."/>
            <person name="Spatafora J."/>
            <person name="Crous P."/>
            <person name="Grigoriev I."/>
        </authorList>
    </citation>
    <scope>NUCLEOTIDE SEQUENCE</scope>
    <source>
        <strain evidence="7">CBS 175.79</strain>
    </source>
</reference>
<feature type="compositionally biased region" description="Low complexity" evidence="5">
    <location>
        <begin position="127"/>
        <end position="151"/>
    </location>
</feature>